<dbReference type="AlphaFoldDB" id="A0AAW0HAT9"/>
<evidence type="ECO:0008006" key="3">
    <source>
        <dbReference type="Google" id="ProtNLM"/>
    </source>
</evidence>
<reference evidence="1 2" key="1">
    <citation type="journal article" date="2023" name="bioRxiv">
        <title>Conserved and derived expression patterns and positive selection on dental genes reveal complex evolutionary context of ever-growing rodent molars.</title>
        <authorList>
            <person name="Calamari Z.T."/>
            <person name="Song A."/>
            <person name="Cohen E."/>
            <person name="Akter M."/>
            <person name="Roy R.D."/>
            <person name="Hallikas O."/>
            <person name="Christensen M.M."/>
            <person name="Li P."/>
            <person name="Marangoni P."/>
            <person name="Jernvall J."/>
            <person name="Klein O.D."/>
        </authorList>
    </citation>
    <scope>NUCLEOTIDE SEQUENCE [LARGE SCALE GENOMIC DNA]</scope>
    <source>
        <strain evidence="1">V071</strain>
    </source>
</reference>
<proteinExistence type="predicted"/>
<comment type="caution">
    <text evidence="1">The sequence shown here is derived from an EMBL/GenBank/DDBJ whole genome shotgun (WGS) entry which is preliminary data.</text>
</comment>
<feature type="non-terminal residue" evidence="1">
    <location>
        <position position="185"/>
    </location>
</feature>
<dbReference type="Proteomes" id="UP001488838">
    <property type="component" value="Unassembled WGS sequence"/>
</dbReference>
<sequence>MEDQEGLMPDSVLVKLEMPANSSRAGRVPQIGQEPLQTAVLFPKFLPTVLDTPWPLQHYTDKHGAFRMMIMAQEMKGVGVLVEETPINTKIKVKPFTSIQILGNITKFTGKRELTEECGKAFNHKLNTSEPSVEYLKSIASSIQKDDYYLKDLEREDSAALSSSVISTLFRKNLFLSMVSLAAEK</sequence>
<protein>
    <recommendedName>
        <fullName evidence="3">Vitellogenin</fullName>
    </recommendedName>
</protein>
<keyword evidence="2" id="KW-1185">Reference proteome</keyword>
<gene>
    <name evidence="1" type="ORF">U0070_002066</name>
</gene>
<name>A0AAW0HAT9_MYOGA</name>
<dbReference type="EMBL" id="JBBHLL010000612">
    <property type="protein sequence ID" value="KAK7799451.1"/>
    <property type="molecule type" value="Genomic_DNA"/>
</dbReference>
<evidence type="ECO:0000313" key="1">
    <source>
        <dbReference type="EMBL" id="KAK7799451.1"/>
    </source>
</evidence>
<evidence type="ECO:0000313" key="2">
    <source>
        <dbReference type="Proteomes" id="UP001488838"/>
    </source>
</evidence>
<accession>A0AAW0HAT9</accession>
<organism evidence="1 2">
    <name type="scientific">Myodes glareolus</name>
    <name type="common">Bank vole</name>
    <name type="synonym">Clethrionomys glareolus</name>
    <dbReference type="NCBI Taxonomy" id="447135"/>
    <lineage>
        <taxon>Eukaryota</taxon>
        <taxon>Metazoa</taxon>
        <taxon>Chordata</taxon>
        <taxon>Craniata</taxon>
        <taxon>Vertebrata</taxon>
        <taxon>Euteleostomi</taxon>
        <taxon>Mammalia</taxon>
        <taxon>Eutheria</taxon>
        <taxon>Euarchontoglires</taxon>
        <taxon>Glires</taxon>
        <taxon>Rodentia</taxon>
        <taxon>Myomorpha</taxon>
        <taxon>Muroidea</taxon>
        <taxon>Cricetidae</taxon>
        <taxon>Arvicolinae</taxon>
        <taxon>Myodes</taxon>
    </lineage>
</organism>